<keyword evidence="2 4" id="KW-0808">Transferase</keyword>
<dbReference type="PANTHER" id="PTHR21599:SF0">
    <property type="entry name" value="GLYCERATE KINASE"/>
    <property type="match status" value="1"/>
</dbReference>
<sequence>MSAPVPGPVRVPGRPLRVVIAPDSFKGSVSATEAAAALASGWSATRPDDVVVTIPIADGGEGTLDSFAAAVPGTRRHELDVTGPDGRPVTGAAWLELPDGSALVELAQASGLPLMSAPDPLNAHTFGLGELVGAALDTGVRSVLVALGGSASTDGGTGLLAALGARFLNAAGRPLALGGGALADLAAVDLHGLRPGPPEGIRCLVDVTAPLLGPRGAATVFGPQKGAGPAEIDRLEAGLARLAALMPGLGAAGQGSSRSGTSGAADVGSGSVGSGSVGSGSAGPVLAEQPGTGAAGGTAYGLAAALGATLVPGARSIAEHTGLPAALAEADLVITGEGRFDRTSLGGKVVGGVVTMAQAAGVPVLLVAGQVDGPVPAAVSDALALVDLAGDRAHAIARPGHWLTLAGARLAERPGAPRISSVPG</sequence>
<protein>
    <submittedName>
        <fullName evidence="6">Glycerate kinase</fullName>
    </submittedName>
</protein>
<keyword evidence="3 4" id="KW-0418">Kinase</keyword>
<keyword evidence="7" id="KW-1185">Reference proteome</keyword>
<dbReference type="SUPFAM" id="SSF110738">
    <property type="entry name" value="Glycerate kinase I"/>
    <property type="match status" value="1"/>
</dbReference>
<evidence type="ECO:0000313" key="7">
    <source>
        <dbReference type="Proteomes" id="UP000198802"/>
    </source>
</evidence>
<evidence type="ECO:0000256" key="2">
    <source>
        <dbReference type="ARBA" id="ARBA00022679"/>
    </source>
</evidence>
<evidence type="ECO:0000256" key="5">
    <source>
        <dbReference type="SAM" id="MobiDB-lite"/>
    </source>
</evidence>
<dbReference type="InterPro" id="IPR018197">
    <property type="entry name" value="Glycerate_kinase_RE-like"/>
</dbReference>
<dbReference type="NCBIfam" id="TIGR00045">
    <property type="entry name" value="glycerate kinase"/>
    <property type="match status" value="1"/>
</dbReference>
<dbReference type="Gene3D" id="3.40.50.10350">
    <property type="entry name" value="Glycerate kinase, domain 1"/>
    <property type="match status" value="1"/>
</dbReference>
<name>A0A0S4QU28_9ACTN</name>
<evidence type="ECO:0000256" key="4">
    <source>
        <dbReference type="PIRNR" id="PIRNR006078"/>
    </source>
</evidence>
<dbReference type="GO" id="GO:0031388">
    <property type="term" value="P:organic acid phosphorylation"/>
    <property type="evidence" value="ECO:0007669"/>
    <property type="project" value="UniProtKB-UniRule"/>
</dbReference>
<dbReference type="AlphaFoldDB" id="A0A0S4QU28"/>
<dbReference type="RefSeq" id="WP_091280190.1">
    <property type="nucleotide sequence ID" value="NZ_FAOZ01000015.1"/>
</dbReference>
<accession>A0A0S4QU28</accession>
<dbReference type="InterPro" id="IPR018193">
    <property type="entry name" value="Glyc_kinase_flavodox-like_fold"/>
</dbReference>
<dbReference type="Pfam" id="PF02595">
    <property type="entry name" value="Gly_kinase"/>
    <property type="match status" value="1"/>
</dbReference>
<feature type="compositionally biased region" description="Gly residues" evidence="5">
    <location>
        <begin position="270"/>
        <end position="281"/>
    </location>
</feature>
<comment type="similarity">
    <text evidence="1 4">Belongs to the glycerate kinase type-1 family.</text>
</comment>
<dbReference type="GO" id="GO:0008887">
    <property type="term" value="F:glycerate kinase activity"/>
    <property type="evidence" value="ECO:0007669"/>
    <property type="project" value="UniProtKB-UniRule"/>
</dbReference>
<dbReference type="PANTHER" id="PTHR21599">
    <property type="entry name" value="GLYCERATE KINASE"/>
    <property type="match status" value="1"/>
</dbReference>
<dbReference type="EMBL" id="FAOZ01000015">
    <property type="protein sequence ID" value="CUU57926.1"/>
    <property type="molecule type" value="Genomic_DNA"/>
</dbReference>
<evidence type="ECO:0000256" key="1">
    <source>
        <dbReference type="ARBA" id="ARBA00006284"/>
    </source>
</evidence>
<dbReference type="InterPro" id="IPR036129">
    <property type="entry name" value="Glycerate_kinase_sf"/>
</dbReference>
<feature type="region of interest" description="Disordered" evidence="5">
    <location>
        <begin position="253"/>
        <end position="289"/>
    </location>
</feature>
<dbReference type="InterPro" id="IPR004381">
    <property type="entry name" value="Glycerate_kinase"/>
</dbReference>
<gene>
    <name evidence="6" type="ORF">Ga0074812_115128</name>
</gene>
<evidence type="ECO:0000256" key="3">
    <source>
        <dbReference type="ARBA" id="ARBA00022777"/>
    </source>
</evidence>
<proteinExistence type="inferred from homology"/>
<dbReference type="PIRSF" id="PIRSF006078">
    <property type="entry name" value="GlxK"/>
    <property type="match status" value="1"/>
</dbReference>
<feature type="compositionally biased region" description="Low complexity" evidence="5">
    <location>
        <begin position="259"/>
        <end position="269"/>
    </location>
</feature>
<evidence type="ECO:0000313" key="6">
    <source>
        <dbReference type="EMBL" id="CUU57926.1"/>
    </source>
</evidence>
<reference evidence="7" key="1">
    <citation type="submission" date="2015-11" db="EMBL/GenBank/DDBJ databases">
        <authorList>
            <person name="Varghese N."/>
        </authorList>
    </citation>
    <scope>NUCLEOTIDE SEQUENCE [LARGE SCALE GENOMIC DNA]</scope>
    <source>
        <strain evidence="7">DSM 45899</strain>
    </source>
</reference>
<dbReference type="Proteomes" id="UP000198802">
    <property type="component" value="Unassembled WGS sequence"/>
</dbReference>
<organism evidence="6 7">
    <name type="scientific">Parafrankia irregularis</name>
    <dbReference type="NCBI Taxonomy" id="795642"/>
    <lineage>
        <taxon>Bacteria</taxon>
        <taxon>Bacillati</taxon>
        <taxon>Actinomycetota</taxon>
        <taxon>Actinomycetes</taxon>
        <taxon>Frankiales</taxon>
        <taxon>Frankiaceae</taxon>
        <taxon>Parafrankia</taxon>
    </lineage>
</organism>
<dbReference type="Gene3D" id="3.90.1510.10">
    <property type="entry name" value="Glycerate kinase, domain 2"/>
    <property type="match status" value="1"/>
</dbReference>